<proteinExistence type="predicted"/>
<organism evidence="1 2">
    <name type="scientific">Sphingomonas faeni</name>
    <dbReference type="NCBI Taxonomy" id="185950"/>
    <lineage>
        <taxon>Bacteria</taxon>
        <taxon>Pseudomonadati</taxon>
        <taxon>Pseudomonadota</taxon>
        <taxon>Alphaproteobacteria</taxon>
        <taxon>Sphingomonadales</taxon>
        <taxon>Sphingomonadaceae</taxon>
        <taxon>Sphingomonas</taxon>
    </lineage>
</organism>
<comment type="caution">
    <text evidence="1">The sequence shown here is derived from an EMBL/GenBank/DDBJ whole genome shotgun (WGS) entry which is preliminary data.</text>
</comment>
<protein>
    <submittedName>
        <fullName evidence="1">Uncharacterized protein</fullName>
    </submittedName>
</protein>
<evidence type="ECO:0000313" key="2">
    <source>
        <dbReference type="Proteomes" id="UP000244013"/>
    </source>
</evidence>
<dbReference type="AlphaFoldDB" id="A0A2T5TW28"/>
<evidence type="ECO:0000313" key="1">
    <source>
        <dbReference type="EMBL" id="PTW43477.1"/>
    </source>
</evidence>
<gene>
    <name evidence="1" type="ORF">C8J25_12134</name>
</gene>
<sequence>MLKTRMKRVTDRGDHAVRRLAEIEASIADLSNEDLLDLADIFKAEPRSPIGDMAFIEMARRNISL</sequence>
<dbReference type="OrthoDB" id="7584071at2"/>
<dbReference type="GeneID" id="91007925"/>
<dbReference type="EMBL" id="QAYE01000021">
    <property type="protein sequence ID" value="PTW43477.1"/>
    <property type="molecule type" value="Genomic_DNA"/>
</dbReference>
<dbReference type="RefSeq" id="WP_107956073.1">
    <property type="nucleotide sequence ID" value="NZ_QAYE01000021.1"/>
</dbReference>
<accession>A0A2T5TW28</accession>
<reference evidence="1 2" key="1">
    <citation type="submission" date="2018-04" db="EMBL/GenBank/DDBJ databases">
        <title>Genomic Encyclopedia of Type Strains, Phase III (KMG-III): the genomes of soil and plant-associated and newly described type strains.</title>
        <authorList>
            <person name="Whitman W."/>
        </authorList>
    </citation>
    <scope>NUCLEOTIDE SEQUENCE [LARGE SCALE GENOMIC DNA]</scope>
    <source>
        <strain evidence="1 2">MA-olki</strain>
    </source>
</reference>
<name>A0A2T5TW28_9SPHN</name>
<dbReference type="Proteomes" id="UP000244013">
    <property type="component" value="Unassembled WGS sequence"/>
</dbReference>